<feature type="transmembrane region" description="Helical" evidence="2">
    <location>
        <begin position="195"/>
        <end position="212"/>
    </location>
</feature>
<dbReference type="Pfam" id="PF01478">
    <property type="entry name" value="Peptidase_A24"/>
    <property type="match status" value="1"/>
</dbReference>
<keyword evidence="5" id="KW-1185">Reference proteome</keyword>
<keyword evidence="2" id="KW-0812">Transmembrane</keyword>
<evidence type="ECO:0000313" key="5">
    <source>
        <dbReference type="Proteomes" id="UP000320585"/>
    </source>
</evidence>
<evidence type="ECO:0000259" key="3">
    <source>
        <dbReference type="Pfam" id="PF01478"/>
    </source>
</evidence>
<proteinExistence type="inferred from homology"/>
<dbReference type="Gene3D" id="1.20.120.1220">
    <property type="match status" value="1"/>
</dbReference>
<evidence type="ECO:0000256" key="2">
    <source>
        <dbReference type="SAM" id="Phobius"/>
    </source>
</evidence>
<comment type="similarity">
    <text evidence="1">Belongs to the peptidase A24 family.</text>
</comment>
<dbReference type="Proteomes" id="UP000320585">
    <property type="component" value="Chromosome"/>
</dbReference>
<dbReference type="GeneID" id="92716441"/>
<dbReference type="InterPro" id="IPR050882">
    <property type="entry name" value="Prepilin_peptidase/N-MTase"/>
</dbReference>
<sequence length="215" mass="23175">MDYFLIAYGALLLAMSFFFGKYGSLWIDRLYLKNHSILSFPDAVGSRARYRVKLLTLLFFLTGIRLFFVSQGIILVLALALCGLLLLIIATDFEQYCIFNDMIIPLAAGGVLCCALFLPIAIDHLIAAAAGGVLFLIIAILSRGALGGGDIKLIACLGLWLGTDALFAVSMIGIILGGLVALLLLLTGKKKRKSAFAYGPYFALTTIALFLVRGL</sequence>
<dbReference type="PANTHER" id="PTHR30487:SF0">
    <property type="entry name" value="PREPILIN LEADER PEPTIDASE_N-METHYLTRANSFERASE-RELATED"/>
    <property type="match status" value="1"/>
</dbReference>
<dbReference type="OrthoDB" id="9789291at2"/>
<keyword evidence="2" id="KW-0472">Membrane</keyword>
<dbReference type="RefSeq" id="WP_143332584.1">
    <property type="nucleotide sequence ID" value="NZ_AP019697.1"/>
</dbReference>
<feature type="transmembrane region" description="Helical" evidence="2">
    <location>
        <begin position="6"/>
        <end position="27"/>
    </location>
</feature>
<feature type="transmembrane region" description="Helical" evidence="2">
    <location>
        <begin position="57"/>
        <end position="90"/>
    </location>
</feature>
<dbReference type="EMBL" id="AP019697">
    <property type="protein sequence ID" value="BBK25284.1"/>
    <property type="molecule type" value="Genomic_DNA"/>
</dbReference>
<name>A0A8D5A4V5_9FIRM</name>
<feature type="transmembrane region" description="Helical" evidence="2">
    <location>
        <begin position="125"/>
        <end position="145"/>
    </location>
</feature>
<accession>A0A8D5A4V5</accession>
<organism evidence="4 5">
    <name type="scientific">Dialister hominis</name>
    <dbReference type="NCBI Taxonomy" id="2582419"/>
    <lineage>
        <taxon>Bacteria</taxon>
        <taxon>Bacillati</taxon>
        <taxon>Bacillota</taxon>
        <taxon>Negativicutes</taxon>
        <taxon>Veillonellales</taxon>
        <taxon>Veillonellaceae</taxon>
        <taxon>Dialister</taxon>
    </lineage>
</organism>
<dbReference type="KEGG" id="dho:Dia5BBH33_12190"/>
<evidence type="ECO:0000256" key="1">
    <source>
        <dbReference type="ARBA" id="ARBA00005801"/>
    </source>
</evidence>
<feature type="transmembrane region" description="Helical" evidence="2">
    <location>
        <begin position="102"/>
        <end position="118"/>
    </location>
</feature>
<keyword evidence="2" id="KW-1133">Transmembrane helix</keyword>
<feature type="domain" description="Prepilin type IV endopeptidase peptidase" evidence="3">
    <location>
        <begin position="80"/>
        <end position="182"/>
    </location>
</feature>
<dbReference type="AlphaFoldDB" id="A0A8D5A4V5"/>
<dbReference type="InterPro" id="IPR000045">
    <property type="entry name" value="Prepilin_IV_endopep_pep"/>
</dbReference>
<dbReference type="GO" id="GO:0005886">
    <property type="term" value="C:plasma membrane"/>
    <property type="evidence" value="ECO:0007669"/>
    <property type="project" value="TreeGrafter"/>
</dbReference>
<protein>
    <recommendedName>
        <fullName evidence="3">Prepilin type IV endopeptidase peptidase domain-containing protein</fullName>
    </recommendedName>
</protein>
<dbReference type="GO" id="GO:0004190">
    <property type="term" value="F:aspartic-type endopeptidase activity"/>
    <property type="evidence" value="ECO:0007669"/>
    <property type="project" value="InterPro"/>
</dbReference>
<gene>
    <name evidence="4" type="ORF">Dia5BBH33_12190</name>
</gene>
<feature type="transmembrane region" description="Helical" evidence="2">
    <location>
        <begin position="165"/>
        <end position="186"/>
    </location>
</feature>
<dbReference type="GO" id="GO:0006465">
    <property type="term" value="P:signal peptide processing"/>
    <property type="evidence" value="ECO:0007669"/>
    <property type="project" value="TreeGrafter"/>
</dbReference>
<dbReference type="PANTHER" id="PTHR30487">
    <property type="entry name" value="TYPE 4 PREPILIN-LIKE PROTEINS LEADER PEPTIDE-PROCESSING ENZYME"/>
    <property type="match status" value="1"/>
</dbReference>
<reference evidence="5" key="1">
    <citation type="submission" date="2019-05" db="EMBL/GenBank/DDBJ databases">
        <title>Complete genome sequencing of Dialister sp. strain 5BBH33.</title>
        <authorList>
            <person name="Sakamoto M."/>
            <person name="Murakami T."/>
            <person name="Mori H."/>
        </authorList>
    </citation>
    <scope>NUCLEOTIDE SEQUENCE [LARGE SCALE GENOMIC DNA]</scope>
    <source>
        <strain evidence="5">5BBH33</strain>
    </source>
</reference>
<evidence type="ECO:0000313" key="4">
    <source>
        <dbReference type="EMBL" id="BBK25284.1"/>
    </source>
</evidence>